<evidence type="ECO:0000313" key="1">
    <source>
        <dbReference type="EMBL" id="TQM08946.1"/>
    </source>
</evidence>
<dbReference type="EMBL" id="VFPA01000003">
    <property type="protein sequence ID" value="TQM08946.1"/>
    <property type="molecule type" value="Genomic_DNA"/>
</dbReference>
<organism evidence="1 2">
    <name type="scientific">Pseudonocardia kunmingensis</name>
    <dbReference type="NCBI Taxonomy" id="630975"/>
    <lineage>
        <taxon>Bacteria</taxon>
        <taxon>Bacillati</taxon>
        <taxon>Actinomycetota</taxon>
        <taxon>Actinomycetes</taxon>
        <taxon>Pseudonocardiales</taxon>
        <taxon>Pseudonocardiaceae</taxon>
        <taxon>Pseudonocardia</taxon>
    </lineage>
</organism>
<gene>
    <name evidence="1" type="ORF">FB558_4684</name>
</gene>
<name>A0A543DHX0_9PSEU</name>
<dbReference type="AlphaFoldDB" id="A0A543DHX0"/>
<protein>
    <recommendedName>
        <fullName evidence="3">PE family protein</fullName>
    </recommendedName>
</protein>
<dbReference type="RefSeq" id="WP_142056787.1">
    <property type="nucleotide sequence ID" value="NZ_VFPA01000003.1"/>
</dbReference>
<sequence length="111" mass="12277">MPGQFPSAALRIEPSAIPAVRAPIDVSLVELSLHLRRLSQEAYLPEPWLGDPVSAEVANSYNLRVMDAADGPYAAMVAFEAELVKIRDSLQLMEDHYRRTEGDNTALWGRA</sequence>
<dbReference type="OrthoDB" id="3697210at2"/>
<evidence type="ECO:0008006" key="3">
    <source>
        <dbReference type="Google" id="ProtNLM"/>
    </source>
</evidence>
<keyword evidence="2" id="KW-1185">Reference proteome</keyword>
<comment type="caution">
    <text evidence="1">The sequence shown here is derived from an EMBL/GenBank/DDBJ whole genome shotgun (WGS) entry which is preliminary data.</text>
</comment>
<accession>A0A543DHX0</accession>
<reference evidence="1 2" key="1">
    <citation type="submission" date="2019-06" db="EMBL/GenBank/DDBJ databases">
        <title>Sequencing the genomes of 1000 actinobacteria strains.</title>
        <authorList>
            <person name="Klenk H.-P."/>
        </authorList>
    </citation>
    <scope>NUCLEOTIDE SEQUENCE [LARGE SCALE GENOMIC DNA]</scope>
    <source>
        <strain evidence="1 2">DSM 45301</strain>
    </source>
</reference>
<dbReference type="Proteomes" id="UP000315677">
    <property type="component" value="Unassembled WGS sequence"/>
</dbReference>
<proteinExistence type="predicted"/>
<evidence type="ECO:0000313" key="2">
    <source>
        <dbReference type="Proteomes" id="UP000315677"/>
    </source>
</evidence>